<protein>
    <recommendedName>
        <fullName evidence="2">Retrotransposon gag domain-containing protein</fullName>
    </recommendedName>
</protein>
<dbReference type="InterPro" id="IPR005162">
    <property type="entry name" value="Retrotrans_gag_dom"/>
</dbReference>
<proteinExistence type="predicted"/>
<dbReference type="PANTHER" id="PTHR33067:SF31">
    <property type="entry name" value="RNA-DIRECTED DNA POLYMERASE"/>
    <property type="match status" value="1"/>
</dbReference>
<feature type="domain" description="Retrotransposon gag" evidence="2">
    <location>
        <begin position="104"/>
        <end position="196"/>
    </location>
</feature>
<feature type="region of interest" description="Disordered" evidence="1">
    <location>
        <begin position="779"/>
        <end position="814"/>
    </location>
</feature>
<dbReference type="Proteomes" id="UP001558713">
    <property type="component" value="Unassembled WGS sequence"/>
</dbReference>
<dbReference type="AlphaFoldDB" id="A0ABD1C5X9"/>
<feature type="compositionally biased region" description="Pro residues" evidence="1">
    <location>
        <begin position="349"/>
        <end position="360"/>
    </location>
</feature>
<evidence type="ECO:0000313" key="3">
    <source>
        <dbReference type="EMBL" id="KAL1224868.1"/>
    </source>
</evidence>
<keyword evidence="4" id="KW-1185">Reference proteome</keyword>
<dbReference type="Gene3D" id="2.40.70.10">
    <property type="entry name" value="Acid Proteases"/>
    <property type="match status" value="1"/>
</dbReference>
<dbReference type="InterPro" id="IPR021109">
    <property type="entry name" value="Peptidase_aspartic_dom_sf"/>
</dbReference>
<evidence type="ECO:0000259" key="2">
    <source>
        <dbReference type="Pfam" id="PF03732"/>
    </source>
</evidence>
<dbReference type="SUPFAM" id="SSF50630">
    <property type="entry name" value="Acid proteases"/>
    <property type="match status" value="1"/>
</dbReference>
<dbReference type="CDD" id="cd00303">
    <property type="entry name" value="retropepsin_like"/>
    <property type="match status" value="1"/>
</dbReference>
<dbReference type="Pfam" id="PF03732">
    <property type="entry name" value="Retrotrans_gag"/>
    <property type="match status" value="1"/>
</dbReference>
<evidence type="ECO:0000256" key="1">
    <source>
        <dbReference type="SAM" id="MobiDB-lite"/>
    </source>
</evidence>
<name>A0ABD1C5X9_CARAN</name>
<organism evidence="3 4">
    <name type="scientific">Cardamine amara subsp. amara</name>
    <dbReference type="NCBI Taxonomy" id="228776"/>
    <lineage>
        <taxon>Eukaryota</taxon>
        <taxon>Viridiplantae</taxon>
        <taxon>Streptophyta</taxon>
        <taxon>Embryophyta</taxon>
        <taxon>Tracheophyta</taxon>
        <taxon>Spermatophyta</taxon>
        <taxon>Magnoliopsida</taxon>
        <taxon>eudicotyledons</taxon>
        <taxon>Gunneridae</taxon>
        <taxon>Pentapetalae</taxon>
        <taxon>rosids</taxon>
        <taxon>malvids</taxon>
        <taxon>Brassicales</taxon>
        <taxon>Brassicaceae</taxon>
        <taxon>Cardamineae</taxon>
        <taxon>Cardamine</taxon>
    </lineage>
</organism>
<feature type="compositionally biased region" description="Polar residues" evidence="1">
    <location>
        <begin position="328"/>
        <end position="348"/>
    </location>
</feature>
<evidence type="ECO:0000313" key="4">
    <source>
        <dbReference type="Proteomes" id="UP001558713"/>
    </source>
</evidence>
<accession>A0ABD1C5X9</accession>
<reference evidence="3 4" key="1">
    <citation type="submission" date="2024-04" db="EMBL/GenBank/DDBJ databases">
        <title>Genome assembly C_amara_ONT_v2.</title>
        <authorList>
            <person name="Yant L."/>
            <person name="Moore C."/>
            <person name="Slenker M."/>
        </authorList>
    </citation>
    <scope>NUCLEOTIDE SEQUENCE [LARGE SCALE GENOMIC DNA]</scope>
    <source>
        <tissue evidence="3">Leaf</tissue>
    </source>
</reference>
<dbReference type="PANTHER" id="PTHR33067">
    <property type="entry name" value="RNA-DIRECTED DNA POLYMERASE-RELATED"/>
    <property type="match status" value="1"/>
</dbReference>
<dbReference type="EMBL" id="JBANAX010000046">
    <property type="protein sequence ID" value="KAL1224868.1"/>
    <property type="molecule type" value="Genomic_DNA"/>
</dbReference>
<feature type="compositionally biased region" description="Polar residues" evidence="1">
    <location>
        <begin position="1"/>
        <end position="16"/>
    </location>
</feature>
<sequence length="928" mass="103701">MRTRSQTRLDQSTQETPVEMAEQPAPRVIGAGDAPNTHSTRQGIVAPPVANNNFEIKSGLISMVQSHKFHGLPMENPLEHLDQFDRLCELTKINGISEDGFKLRLFPFSLGDKASQWERALPQNSITTWDDCKKAFLLKFFSNSRTAKLKNDISSFTQRNNESFSEAWERFKMYTTQYPHHGFSKESLLCTLYRGASPEIRLHLDTASNGNFLNQDVTSGWDLVENLAISDGNYNEDFDRTIRGSSTSATSNSNEIQALNDKLDKLLLAQQEQVHFVGEPSSPQDPTVEDDLVEEILYIQNQAGFNRGFINYRSNPNLSYRNTNVANPQDQVYPTQQPAPNKTFVQNPPTNPPGFAPRPAPQSDSELKPLLLQLLQGQNAATQDNTKRFTGLRTHIDCSYDDLNHKLEILNSRLKHVESNSPSASTKAIGQLPGKAVQNPKDSANVYAVSTAPAIHLLPFKNRFSHITWDGDLQSEGASCQAAAVIAESTPLEQPTRASDRVNFILVEEKRILDLHAMITSPFPERFTEDIEKEYEIMLEEELLELEKSMTFDEAVEKLGPFGYGLRERTLKRIQDRRATAAKSQECHVIAQQEVLVQEKLEDPGSFTLPCSINNQAFGKSLCDLGASVSIMPLSVAKRLGYHKFLPSMLSLVLADITVRFPHGLLENVPVRIGKLEIPTDFIIMKMDKEPEDPLILGRPFLASSQAVIDAKTGEILLRATNSLVVRFNTSSRLESSTFEGQLNSVEEVDDEEMFERNCRLLGYRVNRRSHSQGVVQPFVTFGEDGTPNEGIAQVTRPSDSSDHSSDIANHSTSSTRVYHSDTSHHMLHSDSSHQVAVPSSTTQHGADQGTLLALQSLVAELSLSVERLTHEVSKLKQIQISPEEFNMKPKPPEMSQRFYNALRASSYHHSKKSLERSTLTLKDTCSA</sequence>
<gene>
    <name evidence="3" type="ORF">V5N11_015646</name>
</gene>
<feature type="region of interest" description="Disordered" evidence="1">
    <location>
        <begin position="328"/>
        <end position="364"/>
    </location>
</feature>
<feature type="region of interest" description="Disordered" evidence="1">
    <location>
        <begin position="1"/>
        <end position="44"/>
    </location>
</feature>
<comment type="caution">
    <text evidence="3">The sequence shown here is derived from an EMBL/GenBank/DDBJ whole genome shotgun (WGS) entry which is preliminary data.</text>
</comment>